<evidence type="ECO:0000256" key="9">
    <source>
        <dbReference type="ARBA" id="ARBA00023170"/>
    </source>
</evidence>
<dbReference type="InterPro" id="IPR000725">
    <property type="entry name" value="Olfact_rcpt"/>
</dbReference>
<dbReference type="InterPro" id="IPR047132">
    <property type="entry name" value="Olfact_rcpt_6C-like"/>
</dbReference>
<protein>
    <submittedName>
        <fullName evidence="13">Olfactory receptor family 6 subfamily D member 14</fullName>
    </submittedName>
</protein>
<feature type="domain" description="G-protein coupled receptors family 1 profile" evidence="12">
    <location>
        <begin position="12"/>
        <end position="256"/>
    </location>
</feature>
<keyword evidence="5" id="KW-0552">Olfaction</keyword>
<keyword evidence="3" id="KW-0716">Sensory transduction</keyword>
<evidence type="ECO:0000256" key="7">
    <source>
        <dbReference type="ARBA" id="ARBA00023040"/>
    </source>
</evidence>
<evidence type="ECO:0000256" key="6">
    <source>
        <dbReference type="ARBA" id="ARBA00022989"/>
    </source>
</evidence>
<keyword evidence="9" id="KW-0675">Receptor</keyword>
<dbReference type="GO" id="GO:0005886">
    <property type="term" value="C:plasma membrane"/>
    <property type="evidence" value="ECO:0007669"/>
    <property type="project" value="UniProtKB-SubCell"/>
</dbReference>
<organism evidence="13 14">
    <name type="scientific">Nannospalax galili</name>
    <name type="common">Northern Israeli blind subterranean mole rat</name>
    <name type="synonym">Spalax galili</name>
    <dbReference type="NCBI Taxonomy" id="1026970"/>
    <lineage>
        <taxon>Eukaryota</taxon>
        <taxon>Metazoa</taxon>
        <taxon>Chordata</taxon>
        <taxon>Craniata</taxon>
        <taxon>Vertebrata</taxon>
        <taxon>Euteleostomi</taxon>
        <taxon>Mammalia</taxon>
        <taxon>Eutheria</taxon>
        <taxon>Euarchontoglires</taxon>
        <taxon>Glires</taxon>
        <taxon>Rodentia</taxon>
        <taxon>Myomorpha</taxon>
        <taxon>Muroidea</taxon>
        <taxon>Spalacidae</taxon>
        <taxon>Spalacinae</taxon>
        <taxon>Nannospalax</taxon>
    </lineage>
</organism>
<dbReference type="SUPFAM" id="SSF81321">
    <property type="entry name" value="Family A G protein-coupled receptor-like"/>
    <property type="match status" value="1"/>
</dbReference>
<evidence type="ECO:0000256" key="4">
    <source>
        <dbReference type="ARBA" id="ARBA00022692"/>
    </source>
</evidence>
<dbReference type="AlphaFoldDB" id="A0A8C6QL99"/>
<dbReference type="OMA" id="TMEVRNE"/>
<keyword evidence="14" id="KW-1185">Reference proteome</keyword>
<dbReference type="PRINTS" id="PR00237">
    <property type="entry name" value="GPCRRHODOPSN"/>
</dbReference>
<evidence type="ECO:0000256" key="8">
    <source>
        <dbReference type="ARBA" id="ARBA00023136"/>
    </source>
</evidence>
<dbReference type="GO" id="GO:0004930">
    <property type="term" value="F:G protein-coupled receptor activity"/>
    <property type="evidence" value="ECO:0007669"/>
    <property type="project" value="UniProtKB-KW"/>
</dbReference>
<feature type="transmembrane region" description="Helical" evidence="11">
    <location>
        <begin position="106"/>
        <end position="127"/>
    </location>
</feature>
<evidence type="ECO:0000259" key="12">
    <source>
        <dbReference type="PROSITE" id="PS50262"/>
    </source>
</evidence>
<comment type="subcellular location">
    <subcellularLocation>
        <location evidence="1">Cell membrane</location>
        <topology evidence="1">Multi-pass membrane protein</topology>
    </subcellularLocation>
</comment>
<proteinExistence type="predicted"/>
<feature type="transmembrane region" description="Helical" evidence="11">
    <location>
        <begin position="162"/>
        <end position="183"/>
    </location>
</feature>
<keyword evidence="8 11" id="KW-0472">Membrane</keyword>
<feature type="transmembrane region" description="Helical" evidence="11">
    <location>
        <begin position="14"/>
        <end position="39"/>
    </location>
</feature>
<dbReference type="InterPro" id="IPR000276">
    <property type="entry name" value="GPCR_Rhodpsn"/>
</dbReference>
<dbReference type="GO" id="GO:0004984">
    <property type="term" value="F:olfactory receptor activity"/>
    <property type="evidence" value="ECO:0007669"/>
    <property type="project" value="InterPro"/>
</dbReference>
<accession>A0A8C6QL99</accession>
<dbReference type="GeneTree" id="ENSGT01090000260086"/>
<evidence type="ECO:0000256" key="10">
    <source>
        <dbReference type="ARBA" id="ARBA00023224"/>
    </source>
</evidence>
<keyword evidence="4 11" id="KW-0812">Transmembrane</keyword>
<dbReference type="Gene3D" id="1.20.1070.10">
    <property type="entry name" value="Rhodopsin 7-helix transmembrane proteins"/>
    <property type="match status" value="1"/>
</dbReference>
<dbReference type="InterPro" id="IPR017452">
    <property type="entry name" value="GPCR_Rhodpsn_7TM"/>
</dbReference>
<reference evidence="13" key="1">
    <citation type="submission" date="2025-08" db="UniProtKB">
        <authorList>
            <consortium name="Ensembl"/>
        </authorList>
    </citation>
    <scope>IDENTIFICATION</scope>
</reference>
<dbReference type="PANTHER" id="PTHR26454:SF31">
    <property type="entry name" value="OLFACTORY RECEPTOR 214"/>
    <property type="match status" value="1"/>
</dbReference>
<dbReference type="PRINTS" id="PR00245">
    <property type="entry name" value="OLFACTORYR"/>
</dbReference>
<keyword evidence="7" id="KW-0297">G-protein coupled receptor</keyword>
<dbReference type="Pfam" id="PF13853">
    <property type="entry name" value="7tm_4"/>
    <property type="match status" value="1"/>
</dbReference>
<dbReference type="FunFam" id="1.20.1070.10:FF:000013">
    <property type="entry name" value="Olfactory receptor"/>
    <property type="match status" value="1"/>
</dbReference>
<reference evidence="13" key="2">
    <citation type="submission" date="2025-09" db="UniProtKB">
        <authorList>
            <consortium name="Ensembl"/>
        </authorList>
    </citation>
    <scope>IDENTIFICATION</scope>
</reference>
<dbReference type="PROSITE" id="PS50262">
    <property type="entry name" value="G_PROTEIN_RECEP_F1_2"/>
    <property type="match status" value="1"/>
</dbReference>
<evidence type="ECO:0000256" key="3">
    <source>
        <dbReference type="ARBA" id="ARBA00022606"/>
    </source>
</evidence>
<keyword evidence="6 11" id="KW-1133">Transmembrane helix</keyword>
<evidence type="ECO:0000256" key="11">
    <source>
        <dbReference type="SAM" id="Phobius"/>
    </source>
</evidence>
<feature type="transmembrane region" description="Helical" evidence="11">
    <location>
        <begin position="59"/>
        <end position="85"/>
    </location>
</feature>
<evidence type="ECO:0000256" key="1">
    <source>
        <dbReference type="ARBA" id="ARBA00004651"/>
    </source>
</evidence>
<feature type="transmembrane region" description="Helical" evidence="11">
    <location>
        <begin position="203"/>
        <end position="226"/>
    </location>
</feature>
<keyword evidence="10" id="KW-0807">Transducer</keyword>
<dbReference type="Proteomes" id="UP000694381">
    <property type="component" value="Unassembled WGS sequence"/>
</dbReference>
<sequence>CPGGFPAVQRLGRVLFLVHLLVYLASVTGNTFIITITWVDHHLQTPVYFLLSSFSFCEYRTIHFIPCITQASAFLFLGSTIFFLMAMMSLDRYLAICKPLYYPTRVCFLLAFFCYAFSFILMTAVVLKLSSLSFCDSNVIPHFFCDLGSLIHLSCPNTKSLAIMAFGIALLVLFTSVITALFAYGNITVSVMHLPTAKDRKKAFSTCSSHLIVLSLMYGSCIFICVKPKQTSRLDPNREAALVNTVLTPLLNPVIYTLRNKQVHQALRDAVSRVKLQK</sequence>
<keyword evidence="2" id="KW-1003">Cell membrane</keyword>
<evidence type="ECO:0000313" key="13">
    <source>
        <dbReference type="Ensembl" id="ENSNGAP00000004649.1"/>
    </source>
</evidence>
<name>A0A8C6QL99_NANGA</name>
<evidence type="ECO:0000313" key="14">
    <source>
        <dbReference type="Proteomes" id="UP000694381"/>
    </source>
</evidence>
<dbReference type="Ensembl" id="ENSNGAT00000007669.1">
    <property type="protein sequence ID" value="ENSNGAP00000004649.1"/>
    <property type="gene ID" value="ENSNGAG00000006307.1"/>
</dbReference>
<evidence type="ECO:0000256" key="2">
    <source>
        <dbReference type="ARBA" id="ARBA00022475"/>
    </source>
</evidence>
<dbReference type="PANTHER" id="PTHR26454">
    <property type="entry name" value="OLFACTORY RECEPTOR"/>
    <property type="match status" value="1"/>
</dbReference>
<evidence type="ECO:0000256" key="5">
    <source>
        <dbReference type="ARBA" id="ARBA00022725"/>
    </source>
</evidence>